<feature type="compositionally biased region" description="Low complexity" evidence="6">
    <location>
        <begin position="1"/>
        <end position="12"/>
    </location>
</feature>
<evidence type="ECO:0000313" key="9">
    <source>
        <dbReference type="Proteomes" id="UP000593567"/>
    </source>
</evidence>
<evidence type="ECO:0000313" key="8">
    <source>
        <dbReference type="EMBL" id="KAF6028291.1"/>
    </source>
</evidence>
<protein>
    <recommendedName>
        <fullName evidence="2">non-specific serine/threonine protein kinase</fullName>
        <ecNumber evidence="2">2.7.11.1</ecNumber>
    </recommendedName>
</protein>
<evidence type="ECO:0000256" key="3">
    <source>
        <dbReference type="ARBA" id="ARBA00022741"/>
    </source>
</evidence>
<evidence type="ECO:0000256" key="1">
    <source>
        <dbReference type="ARBA" id="ARBA00008874"/>
    </source>
</evidence>
<comment type="similarity">
    <text evidence="1">Belongs to the protein kinase superfamily. STE Ser/Thr protein kinase family. STE20 subfamily.</text>
</comment>
<dbReference type="Gene3D" id="1.10.510.10">
    <property type="entry name" value="Transferase(Phosphotransferase) domain 1"/>
    <property type="match status" value="1"/>
</dbReference>
<feature type="compositionally biased region" description="Polar residues" evidence="6">
    <location>
        <begin position="371"/>
        <end position="389"/>
    </location>
</feature>
<organism evidence="8 9">
    <name type="scientific">Bugula neritina</name>
    <name type="common">Brown bryozoan</name>
    <name type="synonym">Sertularia neritina</name>
    <dbReference type="NCBI Taxonomy" id="10212"/>
    <lineage>
        <taxon>Eukaryota</taxon>
        <taxon>Metazoa</taxon>
        <taxon>Spiralia</taxon>
        <taxon>Lophotrochozoa</taxon>
        <taxon>Bryozoa</taxon>
        <taxon>Gymnolaemata</taxon>
        <taxon>Cheilostomatida</taxon>
        <taxon>Flustrina</taxon>
        <taxon>Buguloidea</taxon>
        <taxon>Bugulidae</taxon>
        <taxon>Bugula</taxon>
    </lineage>
</organism>
<dbReference type="GO" id="GO:0005524">
    <property type="term" value="F:ATP binding"/>
    <property type="evidence" value="ECO:0007669"/>
    <property type="project" value="UniProtKB-UniRule"/>
</dbReference>
<dbReference type="PROSITE" id="PS00108">
    <property type="entry name" value="PROTEIN_KINASE_ST"/>
    <property type="match status" value="1"/>
</dbReference>
<feature type="compositionally biased region" description="Low complexity" evidence="6">
    <location>
        <begin position="189"/>
        <end position="208"/>
    </location>
</feature>
<gene>
    <name evidence="8" type="ORF">EB796_013395</name>
</gene>
<dbReference type="SUPFAM" id="SSF56112">
    <property type="entry name" value="Protein kinase-like (PK-like)"/>
    <property type="match status" value="1"/>
</dbReference>
<keyword evidence="4 5" id="KW-0067">ATP-binding</keyword>
<feature type="region of interest" description="Disordered" evidence="6">
    <location>
        <begin position="180"/>
        <end position="208"/>
    </location>
</feature>
<dbReference type="PANTHER" id="PTHR45832:SF22">
    <property type="entry name" value="SERINE_THREONINE-PROTEIN KINASE SAMKA-RELATED"/>
    <property type="match status" value="1"/>
</dbReference>
<dbReference type="Proteomes" id="UP000593567">
    <property type="component" value="Unassembled WGS sequence"/>
</dbReference>
<evidence type="ECO:0000256" key="6">
    <source>
        <dbReference type="SAM" id="MobiDB-lite"/>
    </source>
</evidence>
<dbReference type="InterPro" id="IPR011009">
    <property type="entry name" value="Kinase-like_dom_sf"/>
</dbReference>
<dbReference type="PROSITE" id="PS00107">
    <property type="entry name" value="PROTEIN_KINASE_ATP"/>
    <property type="match status" value="1"/>
</dbReference>
<feature type="compositionally biased region" description="Polar residues" evidence="6">
    <location>
        <begin position="110"/>
        <end position="129"/>
    </location>
</feature>
<feature type="binding site" evidence="5">
    <location>
        <position position="662"/>
    </location>
    <ligand>
        <name>ATP</name>
        <dbReference type="ChEBI" id="CHEBI:30616"/>
    </ligand>
</feature>
<sequence length="916" mass="102450">MSISASSRMSTSQDLTAKPRPSLGSASTGGSEDSQRLPSDEEEETAAPTNAGSVKAARKFLESYYLNPLQLRARIMFQTAAETAIKINRLNKLKESEEKEEKDGEVTHRYVNTSDNSSATKRGSTTDSGRASGSTDSQSASDSEEIYSEIPTTFQPTQQAEEELYGNPDEELYGNADIVSQVNGTTPGKPSLPSKKLPSLSSSDSQSDSCTVNMLEICPTGGAILRRGKARFLRKGDSKEHVTLPGEEKRKAFRRESSEAGTEKALQNGGCSQPSLNMIDKLSLSDCKENMSRSDEFLHTKQEKDSVVNRDKTNKTRRTLADDLFSGYYDNNFDPTLPVPVLQSSGASAPYSTQTLPAANMYYNTITPAGRVSTNQKAPDNPVTKSETFSGKEAVRPDVRKRPIPAPRNSTSNKSQEESQHSTPSTSPKATPLATRRDINTLAARPHDRRQLDYDKLACRFTPYVQDVQSVVCDAQCVSDLQERNNATHLQKLEELRERDTESDEEIYENGDFLVNISEEQPIEVEELYANCNAPYLQEQRMITKRKLTRQDAAPSTEPSSFSRHQDSINILRQKSTKMQRLDTLRALHKQESIDMNPLTRVAINVSTLSEENQYYLSLIKKMSSSKDPGQLYKFKKTLGEGASGKVFQAKHHETGHQVAIKYLDLTGQLSLLGLIAQEISILSSVKHSNIINFIDCYFIEESIELCVVMEYMDGLPLNDIVEPRRGINRESIISTIIKSCVHALAYLHDNNIIHRDIKSDNVMVGSGGEVKVIDFGTCAKVWASKTEKRKTHIGTPYWMAPEVIKEEPYTNKIDVWSLGIMAYECCKGTPPYYELQDFIALSYITKEGVLPLIKKLGTRHASSTFKKFLERCCEKRQNRRATMAELKRHPFLKNNLASNQDIAEYVKETKETNWS</sequence>
<feature type="region of interest" description="Disordered" evidence="6">
    <location>
        <begin position="236"/>
        <end position="272"/>
    </location>
</feature>
<feature type="region of interest" description="Disordered" evidence="6">
    <location>
        <begin position="547"/>
        <end position="568"/>
    </location>
</feature>
<dbReference type="InterPro" id="IPR008271">
    <property type="entry name" value="Ser/Thr_kinase_AS"/>
</dbReference>
<dbReference type="PANTHER" id="PTHR45832">
    <property type="entry name" value="SERINE/THREONINE-PROTEIN KINASE SAMKA-RELATED-RELATED"/>
    <property type="match status" value="1"/>
</dbReference>
<evidence type="ECO:0000259" key="7">
    <source>
        <dbReference type="PROSITE" id="PS50011"/>
    </source>
</evidence>
<accession>A0A7J7JRI9</accession>
<dbReference type="InterPro" id="IPR017441">
    <property type="entry name" value="Protein_kinase_ATP_BS"/>
</dbReference>
<dbReference type="AlphaFoldDB" id="A0A7J7JRI9"/>
<feature type="compositionally biased region" description="Polar residues" evidence="6">
    <location>
        <begin position="557"/>
        <end position="568"/>
    </location>
</feature>
<dbReference type="EC" id="2.7.11.1" evidence="2"/>
<feature type="region of interest" description="Disordered" evidence="6">
    <location>
        <begin position="1"/>
        <end position="54"/>
    </location>
</feature>
<dbReference type="InterPro" id="IPR051931">
    <property type="entry name" value="PAK3-like"/>
</dbReference>
<dbReference type="Pfam" id="PF00069">
    <property type="entry name" value="Pkinase"/>
    <property type="match status" value="1"/>
</dbReference>
<feature type="domain" description="Protein kinase" evidence="7">
    <location>
        <begin position="633"/>
        <end position="893"/>
    </location>
</feature>
<dbReference type="GO" id="GO:0004674">
    <property type="term" value="F:protein serine/threonine kinase activity"/>
    <property type="evidence" value="ECO:0007669"/>
    <property type="project" value="UniProtKB-EC"/>
</dbReference>
<dbReference type="EMBL" id="VXIV02001965">
    <property type="protein sequence ID" value="KAF6028291.1"/>
    <property type="molecule type" value="Genomic_DNA"/>
</dbReference>
<dbReference type="OrthoDB" id="346907at2759"/>
<reference evidence="8" key="1">
    <citation type="submission" date="2020-06" db="EMBL/GenBank/DDBJ databases">
        <title>Draft genome of Bugula neritina, a colonial animal packing powerful symbionts and potential medicines.</title>
        <authorList>
            <person name="Rayko M."/>
        </authorList>
    </citation>
    <scope>NUCLEOTIDE SEQUENCE [LARGE SCALE GENOMIC DNA]</scope>
    <source>
        <strain evidence="8">Kwan_BN1</strain>
    </source>
</reference>
<dbReference type="InterPro" id="IPR000719">
    <property type="entry name" value="Prot_kinase_dom"/>
</dbReference>
<keyword evidence="9" id="KW-1185">Reference proteome</keyword>
<proteinExistence type="inferred from homology"/>
<feature type="compositionally biased region" description="Basic and acidic residues" evidence="6">
    <location>
        <begin position="94"/>
        <end position="108"/>
    </location>
</feature>
<evidence type="ECO:0000256" key="2">
    <source>
        <dbReference type="ARBA" id="ARBA00012513"/>
    </source>
</evidence>
<feature type="compositionally biased region" description="Basic and acidic residues" evidence="6">
    <location>
        <begin position="435"/>
        <end position="447"/>
    </location>
</feature>
<dbReference type="PROSITE" id="PS50011">
    <property type="entry name" value="PROTEIN_KINASE_DOM"/>
    <property type="match status" value="1"/>
</dbReference>
<feature type="region of interest" description="Disordered" evidence="6">
    <location>
        <begin position="371"/>
        <end position="447"/>
    </location>
</feature>
<name>A0A7J7JRI9_BUGNE</name>
<feature type="compositionally biased region" description="Basic and acidic residues" evidence="6">
    <location>
        <begin position="236"/>
        <end position="262"/>
    </location>
</feature>
<feature type="compositionally biased region" description="Low complexity" evidence="6">
    <location>
        <begin position="131"/>
        <end position="141"/>
    </location>
</feature>
<evidence type="ECO:0000256" key="5">
    <source>
        <dbReference type="PROSITE-ProRule" id="PRU10141"/>
    </source>
</evidence>
<evidence type="ECO:0000256" key="4">
    <source>
        <dbReference type="ARBA" id="ARBA00022840"/>
    </source>
</evidence>
<comment type="caution">
    <text evidence="8">The sequence shown here is derived from an EMBL/GenBank/DDBJ whole genome shotgun (WGS) entry which is preliminary data.</text>
</comment>
<dbReference type="SMART" id="SM00220">
    <property type="entry name" value="S_TKc"/>
    <property type="match status" value="1"/>
</dbReference>
<feature type="region of interest" description="Disordered" evidence="6">
    <location>
        <begin position="94"/>
        <end position="146"/>
    </location>
</feature>
<keyword evidence="3 5" id="KW-0547">Nucleotide-binding</keyword>